<dbReference type="InterPro" id="IPR005025">
    <property type="entry name" value="FMN_Rdtase-like_dom"/>
</dbReference>
<evidence type="ECO:0000313" key="4">
    <source>
        <dbReference type="EMBL" id="SHI99896.1"/>
    </source>
</evidence>
<dbReference type="RefSeq" id="WP_073048965.1">
    <property type="nucleotide sequence ID" value="NZ_FQZL01000009.1"/>
</dbReference>
<dbReference type="AlphaFoldDB" id="A0A1M6FQE4"/>
<accession>A0A1M6FQE4</accession>
<gene>
    <name evidence="4" type="ORF">SAMN02745751_01499</name>
</gene>
<evidence type="ECO:0000259" key="3">
    <source>
        <dbReference type="Pfam" id="PF03358"/>
    </source>
</evidence>
<name>A0A1M6FQE4_9FIRM</name>
<dbReference type="InterPro" id="IPR051796">
    <property type="entry name" value="ISF_SsuE-like"/>
</dbReference>
<proteinExistence type="predicted"/>
<dbReference type="PANTHER" id="PTHR43278:SF2">
    <property type="entry name" value="IRON-SULFUR FLAVOPROTEIN"/>
    <property type="match status" value="1"/>
</dbReference>
<dbReference type="EMBL" id="FQZL01000009">
    <property type="protein sequence ID" value="SHI99896.1"/>
    <property type="molecule type" value="Genomic_DNA"/>
</dbReference>
<protein>
    <submittedName>
        <fullName evidence="4">Multimeric flavodoxin WrbA</fullName>
    </submittedName>
</protein>
<dbReference type="GO" id="GO:0016491">
    <property type="term" value="F:oxidoreductase activity"/>
    <property type="evidence" value="ECO:0007669"/>
    <property type="project" value="InterPro"/>
</dbReference>
<evidence type="ECO:0000313" key="5">
    <source>
        <dbReference type="Proteomes" id="UP000184052"/>
    </source>
</evidence>
<dbReference type="OrthoDB" id="9805976at2"/>
<evidence type="ECO:0000256" key="1">
    <source>
        <dbReference type="ARBA" id="ARBA00022630"/>
    </source>
</evidence>
<feature type="domain" description="NADPH-dependent FMN reductase-like" evidence="3">
    <location>
        <begin position="2"/>
        <end position="150"/>
    </location>
</feature>
<sequence>MMKTLILMGSPRPMGNTAKMAEWLTESVKERDMEAETVYLNALSIKPCQACGVCHMPGMGECIVDDDMKEIYEKIKESDCIIFASPVYFFNLTAQIKTAIDRFYAFGPDYKKSFHGKKFGLLMSYGDDNLEVSGGKNAVASFNDMAAYLGVENLGVVHCQGYEPGELERNKDIKAKCEAMAMKI</sequence>
<keyword evidence="2" id="KW-0288">FMN</keyword>
<reference evidence="4 5" key="1">
    <citation type="submission" date="2016-11" db="EMBL/GenBank/DDBJ databases">
        <authorList>
            <person name="Jaros S."/>
            <person name="Januszkiewicz K."/>
            <person name="Wedrychowicz H."/>
        </authorList>
    </citation>
    <scope>NUCLEOTIDE SEQUENCE [LARGE SCALE GENOMIC DNA]</scope>
    <source>
        <strain evidence="4 5">DSM 17477</strain>
    </source>
</reference>
<keyword evidence="5" id="KW-1185">Reference proteome</keyword>
<evidence type="ECO:0000256" key="2">
    <source>
        <dbReference type="ARBA" id="ARBA00022643"/>
    </source>
</evidence>
<dbReference type="PANTHER" id="PTHR43278">
    <property type="entry name" value="NAD(P)H-DEPENDENT FMN-CONTAINING OXIDOREDUCTASE YWQN-RELATED"/>
    <property type="match status" value="1"/>
</dbReference>
<keyword evidence="1" id="KW-0285">Flavoprotein</keyword>
<dbReference type="STRING" id="1121476.SAMN02745751_01499"/>
<dbReference type="InterPro" id="IPR029039">
    <property type="entry name" value="Flavoprotein-like_sf"/>
</dbReference>
<dbReference type="Pfam" id="PF03358">
    <property type="entry name" value="FMN_red"/>
    <property type="match status" value="1"/>
</dbReference>
<organism evidence="4 5">
    <name type="scientific">Dethiosulfatibacter aminovorans DSM 17477</name>
    <dbReference type="NCBI Taxonomy" id="1121476"/>
    <lineage>
        <taxon>Bacteria</taxon>
        <taxon>Bacillati</taxon>
        <taxon>Bacillota</taxon>
        <taxon>Tissierellia</taxon>
        <taxon>Dethiosulfatibacter</taxon>
    </lineage>
</organism>
<dbReference type="Gene3D" id="3.40.50.360">
    <property type="match status" value="1"/>
</dbReference>
<dbReference type="SUPFAM" id="SSF52218">
    <property type="entry name" value="Flavoproteins"/>
    <property type="match status" value="1"/>
</dbReference>
<dbReference type="Proteomes" id="UP000184052">
    <property type="component" value="Unassembled WGS sequence"/>
</dbReference>